<dbReference type="Proteomes" id="UP000324897">
    <property type="component" value="Chromosome 7"/>
</dbReference>
<keyword evidence="3" id="KW-1185">Reference proteome</keyword>
<dbReference type="EMBL" id="RWGY01000029">
    <property type="protein sequence ID" value="TVU18443.1"/>
    <property type="molecule type" value="Genomic_DNA"/>
</dbReference>
<dbReference type="Gramene" id="TVU18443">
    <property type="protein sequence ID" value="TVU18443"/>
    <property type="gene ID" value="EJB05_34544"/>
</dbReference>
<feature type="non-terminal residue" evidence="2">
    <location>
        <position position="1"/>
    </location>
</feature>
<dbReference type="PANTHER" id="PTHR35491:SF9">
    <property type="entry name" value="RRM DOMAIN-CONTAINING PROTEIN"/>
    <property type="match status" value="1"/>
</dbReference>
<accession>A0A5J9U443</accession>
<reference evidence="2 3" key="1">
    <citation type="journal article" date="2019" name="Sci. Rep.">
        <title>A high-quality genome of Eragrostis curvula grass provides insights into Poaceae evolution and supports new strategies to enhance forage quality.</title>
        <authorList>
            <person name="Carballo J."/>
            <person name="Santos B.A.C.M."/>
            <person name="Zappacosta D."/>
            <person name="Garbus I."/>
            <person name="Selva J.P."/>
            <person name="Gallo C.A."/>
            <person name="Diaz A."/>
            <person name="Albertini E."/>
            <person name="Caccamo M."/>
            <person name="Echenique V."/>
        </authorList>
    </citation>
    <scope>NUCLEOTIDE SEQUENCE [LARGE SCALE GENOMIC DNA]</scope>
    <source>
        <strain evidence="3">cv. Victoria</strain>
        <tissue evidence="2">Leaf</tissue>
    </source>
</reference>
<dbReference type="OrthoDB" id="62853at2759"/>
<proteinExistence type="predicted"/>
<dbReference type="PANTHER" id="PTHR35491">
    <property type="entry name" value="OS12G0638500-LIKE PROTEIN"/>
    <property type="match status" value="1"/>
</dbReference>
<feature type="region of interest" description="Disordered" evidence="1">
    <location>
        <begin position="113"/>
        <end position="182"/>
    </location>
</feature>
<name>A0A5J9U443_9POAL</name>
<dbReference type="AlphaFoldDB" id="A0A5J9U443"/>
<evidence type="ECO:0000313" key="2">
    <source>
        <dbReference type="EMBL" id="TVU18443.1"/>
    </source>
</evidence>
<gene>
    <name evidence="2" type="ORF">EJB05_34544</name>
</gene>
<evidence type="ECO:0000256" key="1">
    <source>
        <dbReference type="SAM" id="MobiDB-lite"/>
    </source>
</evidence>
<organism evidence="2 3">
    <name type="scientific">Eragrostis curvula</name>
    <name type="common">weeping love grass</name>
    <dbReference type="NCBI Taxonomy" id="38414"/>
    <lineage>
        <taxon>Eukaryota</taxon>
        <taxon>Viridiplantae</taxon>
        <taxon>Streptophyta</taxon>
        <taxon>Embryophyta</taxon>
        <taxon>Tracheophyta</taxon>
        <taxon>Spermatophyta</taxon>
        <taxon>Magnoliopsida</taxon>
        <taxon>Liliopsida</taxon>
        <taxon>Poales</taxon>
        <taxon>Poaceae</taxon>
        <taxon>PACMAD clade</taxon>
        <taxon>Chloridoideae</taxon>
        <taxon>Eragrostideae</taxon>
        <taxon>Eragrostidinae</taxon>
        <taxon>Eragrostis</taxon>
    </lineage>
</organism>
<sequence length="356" mass="37388">METNDQLTPPAIAAVAGEVKRPRKRSRYLSPPYTDADDAPAGEVCAADVLSALRGAALLSLDSQQIPNTAQALRFLALYRNSRSSASTLSANPLLEDADAPAAGVGPKPLLKLSIPAMSTPAPGPTKKKQNPQQPPATPAPAIRKDNAAAAAPPEAGQKRASKSEGGNASAKVAVNAKRKRKYKKMMNNTGNQQVQHFGNPVALVLDFAEGTPLPSTDDLLSTFSKFGFLIQSETAILKEDRSARVVFATRAEAEAAYSCAQTLGAFGPPFATTRLQDLPPITLNAPPPLPNLPLKDVRKNLEMMISSLTGRSSSFAANAPQGAKPAMGNLVGEMQGLLAKVDKMLQGASSTVHHD</sequence>
<evidence type="ECO:0000313" key="3">
    <source>
        <dbReference type="Proteomes" id="UP000324897"/>
    </source>
</evidence>
<comment type="caution">
    <text evidence="2">The sequence shown here is derived from an EMBL/GenBank/DDBJ whole genome shotgun (WGS) entry which is preliminary data.</text>
</comment>
<protein>
    <submittedName>
        <fullName evidence="2">Uncharacterized protein</fullName>
    </submittedName>
</protein>